<reference evidence="14" key="2">
    <citation type="submission" date="2015-06" db="UniProtKB">
        <authorList>
            <consortium name="EnsemblMetazoa"/>
        </authorList>
    </citation>
    <scope>IDENTIFICATION</scope>
</reference>
<feature type="compositionally biased region" description="Polar residues" evidence="12">
    <location>
        <begin position="463"/>
        <end position="482"/>
    </location>
</feature>
<protein>
    <recommendedName>
        <fullName evidence="13">C2H2-type domain-containing protein</fullName>
    </recommendedName>
</protein>
<evidence type="ECO:0000313" key="15">
    <source>
        <dbReference type="Proteomes" id="UP000015102"/>
    </source>
</evidence>
<dbReference type="InterPro" id="IPR051565">
    <property type="entry name" value="Sal_C2H2-zinc-finger"/>
</dbReference>
<keyword evidence="8" id="KW-0804">Transcription</keyword>
<dbReference type="OMA" id="AHFRVHQ"/>
<evidence type="ECO:0000256" key="4">
    <source>
        <dbReference type="ARBA" id="ARBA00022737"/>
    </source>
</evidence>
<dbReference type="SMART" id="SM00355">
    <property type="entry name" value="ZnF_C2H2"/>
    <property type="match status" value="5"/>
</dbReference>
<evidence type="ECO:0000256" key="6">
    <source>
        <dbReference type="ARBA" id="ARBA00022833"/>
    </source>
</evidence>
<feature type="region of interest" description="Disordered" evidence="12">
    <location>
        <begin position="111"/>
        <end position="130"/>
    </location>
</feature>
<name>T1GDX9_MEGSC</name>
<evidence type="ECO:0000256" key="7">
    <source>
        <dbReference type="ARBA" id="ARBA00023015"/>
    </source>
</evidence>
<keyword evidence="9" id="KW-0539">Nucleus</keyword>
<dbReference type="InterPro" id="IPR036236">
    <property type="entry name" value="Znf_C2H2_sf"/>
</dbReference>
<evidence type="ECO:0000256" key="9">
    <source>
        <dbReference type="ARBA" id="ARBA00023242"/>
    </source>
</evidence>
<feature type="region of interest" description="Disordered" evidence="12">
    <location>
        <begin position="446"/>
        <end position="498"/>
    </location>
</feature>
<evidence type="ECO:0000256" key="11">
    <source>
        <dbReference type="PROSITE-ProRule" id="PRU00042"/>
    </source>
</evidence>
<comment type="similarity">
    <text evidence="2">Belongs to the krueppel C2H2-type zinc-finger protein family.</text>
</comment>
<dbReference type="SUPFAM" id="SSF57667">
    <property type="entry name" value="beta-beta-alpha zinc fingers"/>
    <property type="match status" value="3"/>
</dbReference>
<feature type="compositionally biased region" description="Pro residues" evidence="12">
    <location>
        <begin position="291"/>
        <end position="302"/>
    </location>
</feature>
<evidence type="ECO:0000313" key="14">
    <source>
        <dbReference type="EnsemblMetazoa" id="MESCA001531-PA"/>
    </source>
</evidence>
<dbReference type="PANTHER" id="PTHR23233">
    <property type="entry name" value="SAL-LIKE PROTEIN"/>
    <property type="match status" value="1"/>
</dbReference>
<dbReference type="FunFam" id="3.30.160.60:FF:000193">
    <property type="entry name" value="Zinc finger protein 300"/>
    <property type="match status" value="1"/>
</dbReference>
<dbReference type="Proteomes" id="UP000015102">
    <property type="component" value="Unassembled WGS sequence"/>
</dbReference>
<keyword evidence="6" id="KW-0862">Zinc</keyword>
<feature type="domain" description="C2H2-type" evidence="13">
    <location>
        <begin position="360"/>
        <end position="387"/>
    </location>
</feature>
<dbReference type="GO" id="GO:0000978">
    <property type="term" value="F:RNA polymerase II cis-regulatory region sequence-specific DNA binding"/>
    <property type="evidence" value="ECO:0007669"/>
    <property type="project" value="TreeGrafter"/>
</dbReference>
<feature type="compositionally biased region" description="Basic and acidic residues" evidence="12">
    <location>
        <begin position="278"/>
        <end position="289"/>
    </location>
</feature>
<evidence type="ECO:0000256" key="1">
    <source>
        <dbReference type="ARBA" id="ARBA00004123"/>
    </source>
</evidence>
<dbReference type="GO" id="GO:0005634">
    <property type="term" value="C:nucleus"/>
    <property type="evidence" value="ECO:0007669"/>
    <property type="project" value="UniProtKB-SubCell"/>
</dbReference>
<dbReference type="InterPro" id="IPR013087">
    <property type="entry name" value="Znf_C2H2_type"/>
</dbReference>
<keyword evidence="15" id="KW-1185">Reference proteome</keyword>
<dbReference type="GO" id="GO:0008270">
    <property type="term" value="F:zinc ion binding"/>
    <property type="evidence" value="ECO:0007669"/>
    <property type="project" value="UniProtKB-KW"/>
</dbReference>
<dbReference type="Gene3D" id="3.30.160.60">
    <property type="entry name" value="Classic Zinc Finger"/>
    <property type="match status" value="5"/>
</dbReference>
<dbReference type="HOGENOM" id="CLU_472737_0_0_1"/>
<evidence type="ECO:0000256" key="10">
    <source>
        <dbReference type="ARBA" id="ARBA00038474"/>
    </source>
</evidence>
<evidence type="ECO:0000259" key="13">
    <source>
        <dbReference type="PROSITE" id="PS50157"/>
    </source>
</evidence>
<evidence type="ECO:0000256" key="3">
    <source>
        <dbReference type="ARBA" id="ARBA00022723"/>
    </source>
</evidence>
<dbReference type="FunFam" id="3.30.160.60:FF:002027">
    <property type="entry name" value="Blast:Sal-like protein 3"/>
    <property type="match status" value="1"/>
</dbReference>
<feature type="domain" description="C2H2-type" evidence="13">
    <location>
        <begin position="420"/>
        <end position="447"/>
    </location>
</feature>
<feature type="domain" description="C2H2-type" evidence="13">
    <location>
        <begin position="388"/>
        <end position="415"/>
    </location>
</feature>
<dbReference type="PANTHER" id="PTHR23233:SF84">
    <property type="entry name" value="FI23031P1"/>
    <property type="match status" value="1"/>
</dbReference>
<keyword evidence="4" id="KW-0677">Repeat</keyword>
<dbReference type="PROSITE" id="PS00028">
    <property type="entry name" value="ZINC_FINGER_C2H2_1"/>
    <property type="match status" value="5"/>
</dbReference>
<comment type="subcellular location">
    <subcellularLocation>
        <location evidence="1">Nucleus</location>
    </subcellularLocation>
</comment>
<evidence type="ECO:0000256" key="5">
    <source>
        <dbReference type="ARBA" id="ARBA00022771"/>
    </source>
</evidence>
<feature type="compositionally biased region" description="Acidic residues" evidence="12">
    <location>
        <begin position="117"/>
        <end position="130"/>
    </location>
</feature>
<dbReference type="GO" id="GO:0000981">
    <property type="term" value="F:DNA-binding transcription factor activity, RNA polymerase II-specific"/>
    <property type="evidence" value="ECO:0007669"/>
    <property type="project" value="TreeGrafter"/>
</dbReference>
<dbReference type="AlphaFoldDB" id="T1GDX9"/>
<dbReference type="InterPro" id="IPR041661">
    <property type="entry name" value="ZN622/Rei1/Reh1_Znf-C2H2"/>
</dbReference>
<evidence type="ECO:0000256" key="2">
    <source>
        <dbReference type="ARBA" id="ARBA00006991"/>
    </source>
</evidence>
<organism evidence="14 15">
    <name type="scientific">Megaselia scalaris</name>
    <name type="common">Humpbacked fly</name>
    <name type="synonym">Phora scalaris</name>
    <dbReference type="NCBI Taxonomy" id="36166"/>
    <lineage>
        <taxon>Eukaryota</taxon>
        <taxon>Metazoa</taxon>
        <taxon>Ecdysozoa</taxon>
        <taxon>Arthropoda</taxon>
        <taxon>Hexapoda</taxon>
        <taxon>Insecta</taxon>
        <taxon>Pterygota</taxon>
        <taxon>Neoptera</taxon>
        <taxon>Endopterygota</taxon>
        <taxon>Diptera</taxon>
        <taxon>Brachycera</taxon>
        <taxon>Muscomorpha</taxon>
        <taxon>Platypezoidea</taxon>
        <taxon>Phoridae</taxon>
        <taxon>Megaseliini</taxon>
        <taxon>Megaselia</taxon>
    </lineage>
</organism>
<dbReference type="FunFam" id="3.30.160.60:FF:000025">
    <property type="entry name" value="Spalt-like transcription factor 1"/>
    <property type="match status" value="2"/>
</dbReference>
<reference evidence="15" key="1">
    <citation type="submission" date="2013-02" db="EMBL/GenBank/DDBJ databases">
        <authorList>
            <person name="Hughes D."/>
        </authorList>
    </citation>
    <scope>NUCLEOTIDE SEQUENCE</scope>
    <source>
        <strain>Durham</strain>
        <strain evidence="15">NC isolate 2 -- Noor lab</strain>
    </source>
</reference>
<dbReference type="PROSITE" id="PS50157">
    <property type="entry name" value="ZINC_FINGER_C2H2_2"/>
    <property type="match status" value="5"/>
</dbReference>
<dbReference type="EMBL" id="CAQQ02122736">
    <property type="status" value="NOT_ANNOTATED_CDS"/>
    <property type="molecule type" value="Genomic_DNA"/>
</dbReference>
<dbReference type="Pfam" id="PF00096">
    <property type="entry name" value="zf-C2H2"/>
    <property type="match status" value="4"/>
</dbReference>
<dbReference type="STRING" id="36166.T1GDX9"/>
<keyword evidence="3" id="KW-0479">Metal-binding</keyword>
<sequence length="577" mass="64528">MCSIFHNRINFRNIPTHNEVDTDKNNNRKNMKFEEDEGNCDSNEALDLTVNRISSGNHVTIEALQHTKVAVAQFAAATATATANDFAVQHLMQLQILKHIQERLESSKRLQETVKEVEEEEDDDDAEEEDEVEEVAATKVEERKTEEVITSLASSIITNHDPSPPLDGLNSLEILTKRTQEVLDSATQSSFSSNLEEYESSLDGKGDFRHRCKYCGKIFGSYSALQIHIRSHTGERPFCCNVCGSKFTTKGNLKVHYQRHTQIFPPLVSYEVETEQKEPQDLSKVKVKEVTPPPAPPPPPPTMKETKRSSTSRDSTVSCEFPEGITHKSWEDLIEIDKTSETIKLQQLVDNIENKLTDPNQCIFCQKVMSCRSSLQMHLRIHTGERPFKCRICGRAFATKGNLKAHMTIHKIKPPIRSQFKCPVCHQKFSNGIVLQQHIRIHTFDEEMGNGNGSGTTNEEQDFSNSKTTSEYSGQRSESSQGDFDGFNLNGESEEDEVEDIIDLSVGEKDDDKGVPFITAISEKEGYRDNDCDSAVTVTVTITVTVTVTATVTVTVTVTMTVTVTVTLTVVVTLTLT</sequence>
<keyword evidence="7" id="KW-0805">Transcription regulation</keyword>
<feature type="domain" description="C2H2-type" evidence="13">
    <location>
        <begin position="210"/>
        <end position="237"/>
    </location>
</feature>
<accession>T1GDX9</accession>
<feature type="region of interest" description="Disordered" evidence="12">
    <location>
        <begin position="278"/>
        <end position="318"/>
    </location>
</feature>
<feature type="domain" description="C2H2-type" evidence="13">
    <location>
        <begin position="238"/>
        <end position="265"/>
    </location>
</feature>
<proteinExistence type="inferred from homology"/>
<evidence type="ECO:0000256" key="12">
    <source>
        <dbReference type="SAM" id="MobiDB-lite"/>
    </source>
</evidence>
<keyword evidence="5 11" id="KW-0863">Zinc-finger</keyword>
<dbReference type="EnsemblMetazoa" id="MESCA001531-RA">
    <property type="protein sequence ID" value="MESCA001531-PA"/>
    <property type="gene ID" value="MESCA001531"/>
</dbReference>
<comment type="similarity">
    <text evidence="10">Belongs to the sal C2H2-type zinc-finger protein family.</text>
</comment>
<dbReference type="Pfam" id="PF12756">
    <property type="entry name" value="zf-C2H2_2"/>
    <property type="match status" value="1"/>
</dbReference>
<dbReference type="EMBL" id="CAQQ02122737">
    <property type="status" value="NOT_ANNOTATED_CDS"/>
    <property type="molecule type" value="Genomic_DNA"/>
</dbReference>
<evidence type="ECO:0000256" key="8">
    <source>
        <dbReference type="ARBA" id="ARBA00023163"/>
    </source>
</evidence>